<dbReference type="Pfam" id="PF13343">
    <property type="entry name" value="SBP_bac_6"/>
    <property type="match status" value="1"/>
</dbReference>
<name>A0A381UXN6_9ZZZZ</name>
<dbReference type="EMBL" id="UINC01007330">
    <property type="protein sequence ID" value="SVA32714.1"/>
    <property type="molecule type" value="Genomic_DNA"/>
</dbReference>
<evidence type="ECO:0000256" key="1">
    <source>
        <dbReference type="ARBA" id="ARBA00008520"/>
    </source>
</evidence>
<comment type="similarity">
    <text evidence="1">Belongs to the bacterial solute-binding protein 1 family.</text>
</comment>
<evidence type="ECO:0000256" key="2">
    <source>
        <dbReference type="ARBA" id="ARBA00022729"/>
    </source>
</evidence>
<protein>
    <recommendedName>
        <fullName evidence="4">Iron ABC transporter substrate-binding protein</fullName>
    </recommendedName>
</protein>
<dbReference type="SUPFAM" id="SSF53850">
    <property type="entry name" value="Periplasmic binding protein-like II"/>
    <property type="match status" value="1"/>
</dbReference>
<dbReference type="PROSITE" id="PS51257">
    <property type="entry name" value="PROKAR_LIPOPROTEIN"/>
    <property type="match status" value="1"/>
</dbReference>
<evidence type="ECO:0000313" key="3">
    <source>
        <dbReference type="EMBL" id="SVA32714.1"/>
    </source>
</evidence>
<dbReference type="AlphaFoldDB" id="A0A381UXN6"/>
<dbReference type="CDD" id="cd13543">
    <property type="entry name" value="PBP2_Fbp"/>
    <property type="match status" value="1"/>
</dbReference>
<proteinExistence type="inferred from homology"/>
<dbReference type="PIRSF" id="PIRSF002825">
    <property type="entry name" value="CfbpA"/>
    <property type="match status" value="1"/>
</dbReference>
<sequence length="369" mass="40411">MVIINRIIFTMTLVILTLTAVFTACTTEVVKEVPVGVVIENEIVKTLEAPVVENIVKDLDPGELILYSGRSESLVGNVVAQFEEMTGIDVQVKYGKTFPVATMILEEGPNSPADVYFAQDPGGLGFLAKEGRLIELPDTITDRVADWAKPNDGKWLGISGRARTLVHTATIPSGDLPTSLDDLTDPKWKGKIGWAPTNSSFQTMITGMRVSWGEGKTRQWLTDMLANEPIVYPKNTPQVAAVAAEEISIGLVNHYYLHRFISEQGDKFNARNLYLSDGGPGSLVMVAGAGIINTGKNRANAEKFLIFMTSKVAQQYFTGQIFEYPVVEGIKTHMLLTPLADLHKPNLTIEDLSDLEGTQVIFRDLGILD</sequence>
<dbReference type="Gene3D" id="3.40.190.10">
    <property type="entry name" value="Periplasmic binding protein-like II"/>
    <property type="match status" value="2"/>
</dbReference>
<dbReference type="PANTHER" id="PTHR30006:SF15">
    <property type="entry name" value="IRON-UTILIZATION PERIPLASMIC PROTEIN"/>
    <property type="match status" value="1"/>
</dbReference>
<dbReference type="InterPro" id="IPR026045">
    <property type="entry name" value="Ferric-bd"/>
</dbReference>
<reference evidence="3" key="1">
    <citation type="submission" date="2018-05" db="EMBL/GenBank/DDBJ databases">
        <authorList>
            <person name="Lanie J.A."/>
            <person name="Ng W.-L."/>
            <person name="Kazmierczak K.M."/>
            <person name="Andrzejewski T.M."/>
            <person name="Davidsen T.M."/>
            <person name="Wayne K.J."/>
            <person name="Tettelin H."/>
            <person name="Glass J.I."/>
            <person name="Rusch D."/>
            <person name="Podicherti R."/>
            <person name="Tsui H.-C.T."/>
            <person name="Winkler M.E."/>
        </authorList>
    </citation>
    <scope>NUCLEOTIDE SEQUENCE</scope>
</reference>
<dbReference type="PANTHER" id="PTHR30006">
    <property type="entry name" value="THIAMINE-BINDING PERIPLASMIC PROTEIN-RELATED"/>
    <property type="match status" value="1"/>
</dbReference>
<gene>
    <name evidence="3" type="ORF">METZ01_LOCUS85568</name>
</gene>
<keyword evidence="2" id="KW-0732">Signal</keyword>
<evidence type="ECO:0008006" key="4">
    <source>
        <dbReference type="Google" id="ProtNLM"/>
    </source>
</evidence>
<organism evidence="3">
    <name type="scientific">marine metagenome</name>
    <dbReference type="NCBI Taxonomy" id="408172"/>
    <lineage>
        <taxon>unclassified sequences</taxon>
        <taxon>metagenomes</taxon>
        <taxon>ecological metagenomes</taxon>
    </lineage>
</organism>
<dbReference type="GO" id="GO:0030288">
    <property type="term" value="C:outer membrane-bounded periplasmic space"/>
    <property type="evidence" value="ECO:0007669"/>
    <property type="project" value="TreeGrafter"/>
</dbReference>
<accession>A0A381UXN6</accession>